<feature type="chain" id="PRO_5003012191" evidence="1">
    <location>
        <begin position="20"/>
        <end position="99"/>
    </location>
</feature>
<proteinExistence type="predicted"/>
<organism evidence="2 3">
    <name type="scientific">Phytophthora infestans (strain T30-4)</name>
    <name type="common">Potato late blight agent</name>
    <dbReference type="NCBI Taxonomy" id="403677"/>
    <lineage>
        <taxon>Eukaryota</taxon>
        <taxon>Sar</taxon>
        <taxon>Stramenopiles</taxon>
        <taxon>Oomycota</taxon>
        <taxon>Peronosporomycetes</taxon>
        <taxon>Peronosporales</taxon>
        <taxon>Peronosporaceae</taxon>
        <taxon>Phytophthora</taxon>
    </lineage>
</organism>
<dbReference type="OMA" id="QCAGIGP"/>
<dbReference type="VEuPathDB" id="FungiDB:PITG_04213"/>
<feature type="signal peptide" evidence="1">
    <location>
        <begin position="1"/>
        <end position="19"/>
    </location>
</feature>
<gene>
    <name evidence="2" type="ORF">PITG_04213</name>
</gene>
<dbReference type="GeneID" id="9479762"/>
<dbReference type="eggNOG" id="ENOG502RFBP">
    <property type="taxonomic scope" value="Eukaryota"/>
</dbReference>
<dbReference type="EMBL" id="DS028122">
    <property type="protein sequence ID" value="EEY67242.1"/>
    <property type="molecule type" value="Genomic_DNA"/>
</dbReference>
<dbReference type="Proteomes" id="UP000006643">
    <property type="component" value="Unassembled WGS sequence"/>
</dbReference>
<dbReference type="RefSeq" id="XP_002905890.1">
    <property type="nucleotide sequence ID" value="XM_002905844.1"/>
</dbReference>
<reference evidence="3" key="1">
    <citation type="journal article" date="2009" name="Nature">
        <title>Genome sequence and analysis of the Irish potato famine pathogen Phytophthora infestans.</title>
        <authorList>
            <consortium name="The Broad Institute Genome Sequencing Platform"/>
            <person name="Haas B.J."/>
            <person name="Kamoun S."/>
            <person name="Zody M.C."/>
            <person name="Jiang R.H."/>
            <person name="Handsaker R.E."/>
            <person name="Cano L.M."/>
            <person name="Grabherr M."/>
            <person name="Kodira C.D."/>
            <person name="Raffaele S."/>
            <person name="Torto-Alalibo T."/>
            <person name="Bozkurt T.O."/>
            <person name="Ah-Fong A.M."/>
            <person name="Alvarado L."/>
            <person name="Anderson V.L."/>
            <person name="Armstrong M.R."/>
            <person name="Avrova A."/>
            <person name="Baxter L."/>
            <person name="Beynon J."/>
            <person name="Boevink P.C."/>
            <person name="Bollmann S.R."/>
            <person name="Bos J.I."/>
            <person name="Bulone V."/>
            <person name="Cai G."/>
            <person name="Cakir C."/>
            <person name="Carrington J.C."/>
            <person name="Chawner M."/>
            <person name="Conti L."/>
            <person name="Costanzo S."/>
            <person name="Ewan R."/>
            <person name="Fahlgren N."/>
            <person name="Fischbach M.A."/>
            <person name="Fugelstad J."/>
            <person name="Gilroy E.M."/>
            <person name="Gnerre S."/>
            <person name="Green P.J."/>
            <person name="Grenville-Briggs L.J."/>
            <person name="Griffith J."/>
            <person name="Grunwald N.J."/>
            <person name="Horn K."/>
            <person name="Horner N.R."/>
            <person name="Hu C.H."/>
            <person name="Huitema E."/>
            <person name="Jeong D.H."/>
            <person name="Jones A.M."/>
            <person name="Jones J.D."/>
            <person name="Jones R.W."/>
            <person name="Karlsson E.K."/>
            <person name="Kunjeti S.G."/>
            <person name="Lamour K."/>
            <person name="Liu Z."/>
            <person name="Ma L."/>
            <person name="Maclean D."/>
            <person name="Chibucos M.C."/>
            <person name="McDonald H."/>
            <person name="McWalters J."/>
            <person name="Meijer H.J."/>
            <person name="Morgan W."/>
            <person name="Morris P.F."/>
            <person name="Munro C.A."/>
            <person name="O'Neill K."/>
            <person name="Ospina-Giraldo M."/>
            <person name="Pinzon A."/>
            <person name="Pritchard L."/>
            <person name="Ramsahoye B."/>
            <person name="Ren Q."/>
            <person name="Restrepo S."/>
            <person name="Roy S."/>
            <person name="Sadanandom A."/>
            <person name="Savidor A."/>
            <person name="Schornack S."/>
            <person name="Schwartz D.C."/>
            <person name="Schumann U.D."/>
            <person name="Schwessinger B."/>
            <person name="Seyer L."/>
            <person name="Sharpe T."/>
            <person name="Silvar C."/>
            <person name="Song J."/>
            <person name="Studholme D.J."/>
            <person name="Sykes S."/>
            <person name="Thines M."/>
            <person name="van de Vondervoort P.J."/>
            <person name="Phuntumart V."/>
            <person name="Wawra S."/>
            <person name="Weide R."/>
            <person name="Win J."/>
            <person name="Young C."/>
            <person name="Zhou S."/>
            <person name="Fry W."/>
            <person name="Meyers B.C."/>
            <person name="van West P."/>
            <person name="Ristaino J."/>
            <person name="Govers F."/>
            <person name="Birch P.R."/>
            <person name="Whisson S.C."/>
            <person name="Judelson H.S."/>
            <person name="Nusbaum C."/>
        </authorList>
    </citation>
    <scope>NUCLEOTIDE SEQUENCE [LARGE SCALE GENOMIC DNA]</scope>
    <source>
        <strain evidence="3">T30-4</strain>
    </source>
</reference>
<evidence type="ECO:0000313" key="2">
    <source>
        <dbReference type="EMBL" id="EEY67242.1"/>
    </source>
</evidence>
<keyword evidence="1" id="KW-0732">Signal</keyword>
<dbReference type="KEGG" id="pif:PITG_04213"/>
<protein>
    <submittedName>
        <fullName evidence="2">Uncharacterized protein</fullName>
    </submittedName>
</protein>
<sequence length="99" mass="10514">MKVLIVFAAVATLLMPVHGVLRQCAGIGPDNRYEGSGFLTADFTQKSCASSGGVIDPNRKGNLKCCNVPDARQGDFNGFCSEQNAGNKFPNFRPSAQSC</sequence>
<keyword evidence="3" id="KW-1185">Reference proteome</keyword>
<evidence type="ECO:0000256" key="1">
    <source>
        <dbReference type="SAM" id="SignalP"/>
    </source>
</evidence>
<dbReference type="OrthoDB" id="118307at2759"/>
<dbReference type="AlphaFoldDB" id="D0N0S9"/>
<dbReference type="InParanoid" id="D0N0S9"/>
<dbReference type="HOGENOM" id="CLU_2351240_0_0_1"/>
<name>D0N0S9_PHYIT</name>
<accession>D0N0S9</accession>
<evidence type="ECO:0000313" key="3">
    <source>
        <dbReference type="Proteomes" id="UP000006643"/>
    </source>
</evidence>